<reference evidence="2 3" key="1">
    <citation type="submission" date="2019-02" db="EMBL/GenBank/DDBJ databases">
        <title>Apibacter muscae sp. nov.: a novel member of the house fly microbiota.</title>
        <authorList>
            <person name="Park R."/>
        </authorList>
    </citation>
    <scope>NUCLEOTIDE SEQUENCE [LARGE SCALE GENOMIC DNA]</scope>
    <source>
        <strain evidence="2 3">AL1</strain>
    </source>
</reference>
<evidence type="ECO:0000313" key="3">
    <source>
        <dbReference type="Proteomes" id="UP000319499"/>
    </source>
</evidence>
<dbReference type="GO" id="GO:0002949">
    <property type="term" value="P:tRNA threonylcarbamoyladenosine modification"/>
    <property type="evidence" value="ECO:0007669"/>
    <property type="project" value="InterPro"/>
</dbReference>
<comment type="caution">
    <text evidence="2">The sequence shown here is derived from an EMBL/GenBank/DDBJ whole genome shotgun (WGS) entry which is preliminary data.</text>
</comment>
<dbReference type="PANTHER" id="PTHR11735:SF11">
    <property type="entry name" value="TRNA THREONYLCARBAMOYLADENOSINE BIOSYNTHESIS PROTEIN TSAB"/>
    <property type="match status" value="1"/>
</dbReference>
<dbReference type="OrthoDB" id="9784166at2"/>
<keyword evidence="3" id="KW-1185">Reference proteome</keyword>
<evidence type="ECO:0000313" key="2">
    <source>
        <dbReference type="EMBL" id="TWP29335.1"/>
    </source>
</evidence>
<feature type="domain" description="Gcp-like" evidence="1">
    <location>
        <begin position="35"/>
        <end position="140"/>
    </location>
</feature>
<dbReference type="Gene3D" id="3.30.420.40">
    <property type="match status" value="2"/>
</dbReference>
<dbReference type="CDD" id="cd24032">
    <property type="entry name" value="ASKHA_NBD_TsaB"/>
    <property type="match status" value="1"/>
</dbReference>
<proteinExistence type="predicted"/>
<dbReference type="AlphaFoldDB" id="A0A563DGK7"/>
<sequence>MHILNLECSTKNCSVSIGTNGDNNCLCEELSPDYKHSENLHTFIQWALEGAELELNNMHAIAIGKGPGSYTGLRIGLAAAKGLCLGLDIPLISIDSLEILAYPYFQSDYDYIIPVMDARRMEVYTTVFDKMGNKLEITKPHILQEDSFYAYKNKTVLFVGDASEKTEQFLKENSLAYSDSFSFITSYPSAENMNYLSYKKYKNKSFEDIAYFDPLYLKEWK</sequence>
<dbReference type="InterPro" id="IPR043129">
    <property type="entry name" value="ATPase_NBD"/>
</dbReference>
<dbReference type="InterPro" id="IPR022496">
    <property type="entry name" value="T6A_TsaB"/>
</dbReference>
<organism evidence="2 3">
    <name type="scientific">Apibacter muscae</name>
    <dbReference type="NCBI Taxonomy" id="2509004"/>
    <lineage>
        <taxon>Bacteria</taxon>
        <taxon>Pseudomonadati</taxon>
        <taxon>Bacteroidota</taxon>
        <taxon>Flavobacteriia</taxon>
        <taxon>Flavobacteriales</taxon>
        <taxon>Weeksellaceae</taxon>
        <taxon>Apibacter</taxon>
    </lineage>
</organism>
<name>A0A563DGK7_9FLAO</name>
<keyword evidence="2" id="KW-0808">Transferase</keyword>
<dbReference type="Pfam" id="PF00814">
    <property type="entry name" value="TsaD"/>
    <property type="match status" value="1"/>
</dbReference>
<dbReference type="PANTHER" id="PTHR11735">
    <property type="entry name" value="TRNA N6-ADENOSINE THREONYLCARBAMOYLTRANSFERASE"/>
    <property type="match status" value="1"/>
</dbReference>
<dbReference type="GO" id="GO:0005829">
    <property type="term" value="C:cytosol"/>
    <property type="evidence" value="ECO:0007669"/>
    <property type="project" value="TreeGrafter"/>
</dbReference>
<dbReference type="Proteomes" id="UP000319499">
    <property type="component" value="Unassembled WGS sequence"/>
</dbReference>
<protein>
    <submittedName>
        <fullName evidence="2">tRNA (Adenosine(37)-N6)-threonylcarbamoyltransferase complex dimerization subunit type 1 TsaB</fullName>
    </submittedName>
</protein>
<dbReference type="NCBIfam" id="TIGR03725">
    <property type="entry name" value="T6A_YeaZ"/>
    <property type="match status" value="1"/>
</dbReference>
<dbReference type="EMBL" id="SELH01000015">
    <property type="protein sequence ID" value="TWP29335.1"/>
    <property type="molecule type" value="Genomic_DNA"/>
</dbReference>
<dbReference type="InterPro" id="IPR000905">
    <property type="entry name" value="Gcp-like_dom"/>
</dbReference>
<evidence type="ECO:0000259" key="1">
    <source>
        <dbReference type="Pfam" id="PF00814"/>
    </source>
</evidence>
<gene>
    <name evidence="2" type="primary">tsaB</name>
    <name evidence="2" type="ORF">ETU09_03370</name>
</gene>
<accession>A0A563DGK7</accession>
<dbReference type="SUPFAM" id="SSF53067">
    <property type="entry name" value="Actin-like ATPase domain"/>
    <property type="match status" value="2"/>
</dbReference>
<dbReference type="GO" id="GO:0016740">
    <property type="term" value="F:transferase activity"/>
    <property type="evidence" value="ECO:0007669"/>
    <property type="project" value="UniProtKB-KW"/>
</dbReference>